<feature type="region of interest" description="Disordered" evidence="2">
    <location>
        <begin position="1"/>
        <end position="40"/>
    </location>
</feature>
<reference evidence="5" key="1">
    <citation type="submission" date="2020-02" db="EMBL/GenBank/DDBJ databases">
        <authorList>
            <person name="Meier V. D."/>
        </authorList>
    </citation>
    <scope>NUCLEOTIDE SEQUENCE</scope>
    <source>
        <strain evidence="5">AVDCRST_MAG38</strain>
    </source>
</reference>
<dbReference type="AlphaFoldDB" id="A0A6J4SMC4"/>
<accession>A0A6J4SMC4</accession>
<proteinExistence type="inferred from homology"/>
<sequence length="245" mass="26585">MQIGTPLERSTGMGPISSTPALDGSPALEPATRPTGTRPVASAVRATCKRLLDVSIASLMLIAMSPLLLAIAVGVKCTSRGPVLFRQRRIGLDMEEFTLLKFRSMRAGASTAPHQEFVARLAAGGVPDDQPIKKLTLDSRVTRLGAFLRHTSLDELPQLLNVIAGDMSLVGPRPALGYELALYRPEHFERFAVLPGMTGLWQVSGRCTLGFMEMLDLDVDYARRASLRRDLGILMRTPAVLFTTA</sequence>
<comment type="similarity">
    <text evidence="1">Belongs to the bacterial sugar transferase family.</text>
</comment>
<dbReference type="PANTHER" id="PTHR30576:SF10">
    <property type="entry name" value="SLL5057 PROTEIN"/>
    <property type="match status" value="1"/>
</dbReference>
<keyword evidence="3" id="KW-0812">Transmembrane</keyword>
<feature type="transmembrane region" description="Helical" evidence="3">
    <location>
        <begin position="51"/>
        <end position="75"/>
    </location>
</feature>
<dbReference type="Pfam" id="PF02397">
    <property type="entry name" value="Bac_transf"/>
    <property type="match status" value="1"/>
</dbReference>
<keyword evidence="3" id="KW-1133">Transmembrane helix</keyword>
<evidence type="ECO:0000256" key="3">
    <source>
        <dbReference type="SAM" id="Phobius"/>
    </source>
</evidence>
<evidence type="ECO:0000256" key="1">
    <source>
        <dbReference type="ARBA" id="ARBA00006464"/>
    </source>
</evidence>
<protein>
    <recommendedName>
        <fullName evidence="4">Bacterial sugar transferase domain-containing protein</fullName>
    </recommendedName>
</protein>
<gene>
    <name evidence="5" type="ORF">AVDCRST_MAG38-2950</name>
</gene>
<dbReference type="EMBL" id="CADCVJ010000240">
    <property type="protein sequence ID" value="CAA9496421.1"/>
    <property type="molecule type" value="Genomic_DNA"/>
</dbReference>
<evidence type="ECO:0000259" key="4">
    <source>
        <dbReference type="Pfam" id="PF02397"/>
    </source>
</evidence>
<dbReference type="PANTHER" id="PTHR30576">
    <property type="entry name" value="COLANIC BIOSYNTHESIS UDP-GLUCOSE LIPID CARRIER TRANSFERASE"/>
    <property type="match status" value="1"/>
</dbReference>
<organism evidence="5">
    <name type="scientific">uncultured Solirubrobacteraceae bacterium</name>
    <dbReference type="NCBI Taxonomy" id="1162706"/>
    <lineage>
        <taxon>Bacteria</taxon>
        <taxon>Bacillati</taxon>
        <taxon>Actinomycetota</taxon>
        <taxon>Thermoleophilia</taxon>
        <taxon>Solirubrobacterales</taxon>
        <taxon>Solirubrobacteraceae</taxon>
        <taxon>environmental samples</taxon>
    </lineage>
</organism>
<keyword evidence="3" id="KW-0472">Membrane</keyword>
<name>A0A6J4SMC4_9ACTN</name>
<dbReference type="InterPro" id="IPR003362">
    <property type="entry name" value="Bact_transf"/>
</dbReference>
<evidence type="ECO:0000313" key="5">
    <source>
        <dbReference type="EMBL" id="CAA9496421.1"/>
    </source>
</evidence>
<evidence type="ECO:0000256" key="2">
    <source>
        <dbReference type="SAM" id="MobiDB-lite"/>
    </source>
</evidence>
<dbReference type="GO" id="GO:0016780">
    <property type="term" value="F:phosphotransferase activity, for other substituted phosphate groups"/>
    <property type="evidence" value="ECO:0007669"/>
    <property type="project" value="TreeGrafter"/>
</dbReference>
<feature type="domain" description="Bacterial sugar transferase" evidence="4">
    <location>
        <begin position="49"/>
        <end position="242"/>
    </location>
</feature>